<protein>
    <submittedName>
        <fullName evidence="1">DUF4283 domain-containing protein</fullName>
    </submittedName>
</protein>
<comment type="caution">
    <text evidence="1">The sequence shown here is derived from an EMBL/GenBank/DDBJ whole genome shotgun (WGS) entry which is preliminary data.</text>
</comment>
<reference evidence="2" key="1">
    <citation type="journal article" date="2023" name="Hortic. Res.">
        <title>A chromosome-level phased genome enabling allele-level studies in sweet orange: a case study on citrus Huanglongbing tolerance.</title>
        <authorList>
            <person name="Wu B."/>
            <person name="Yu Q."/>
            <person name="Deng Z."/>
            <person name="Duan Y."/>
            <person name="Luo F."/>
            <person name="Gmitter F. Jr."/>
        </authorList>
    </citation>
    <scope>NUCLEOTIDE SEQUENCE [LARGE SCALE GENOMIC DNA]</scope>
    <source>
        <strain evidence="2">cv. Valencia</strain>
    </source>
</reference>
<evidence type="ECO:0000313" key="2">
    <source>
        <dbReference type="Proteomes" id="UP000829398"/>
    </source>
</evidence>
<gene>
    <name evidence="1" type="ORF">KPL71_006623</name>
</gene>
<name>A0ACB8LRJ0_CITSI</name>
<evidence type="ECO:0000313" key="1">
    <source>
        <dbReference type="EMBL" id="KAH9776148.1"/>
    </source>
</evidence>
<dbReference type="Proteomes" id="UP000829398">
    <property type="component" value="Chromosome 3"/>
</dbReference>
<keyword evidence="2" id="KW-1185">Reference proteome</keyword>
<proteinExistence type="predicted"/>
<dbReference type="EMBL" id="CM039172">
    <property type="protein sequence ID" value="KAH9776148.1"/>
    <property type="molecule type" value="Genomic_DNA"/>
</dbReference>
<accession>A0ACB8LRJ0</accession>
<organism evidence="1 2">
    <name type="scientific">Citrus sinensis</name>
    <name type="common">Sweet orange</name>
    <name type="synonym">Citrus aurantium var. sinensis</name>
    <dbReference type="NCBI Taxonomy" id="2711"/>
    <lineage>
        <taxon>Eukaryota</taxon>
        <taxon>Viridiplantae</taxon>
        <taxon>Streptophyta</taxon>
        <taxon>Embryophyta</taxon>
        <taxon>Tracheophyta</taxon>
        <taxon>Spermatophyta</taxon>
        <taxon>Magnoliopsida</taxon>
        <taxon>eudicotyledons</taxon>
        <taxon>Gunneridae</taxon>
        <taxon>Pentapetalae</taxon>
        <taxon>rosids</taxon>
        <taxon>malvids</taxon>
        <taxon>Sapindales</taxon>
        <taxon>Rutaceae</taxon>
        <taxon>Aurantioideae</taxon>
        <taxon>Citrus</taxon>
    </lineage>
</organism>
<sequence length="548" mass="61134">MTRSSGNLGAGKNSSFTRDFQPPSQATRSTKKARMREEGTDEDNPPPVTYKETLVGPSQFQEHGVEGSEEDWEFEEGDVTENCEGVMPSITFSARIQEKLIKPGKNSVVVKLLGKNIGYRALCAGLASMWKPLMGFSVIDLENNYYLIRFRAAGDAIDALTKGPWIILGHYLTVQPWTPDFDSKTTDLIHAIVWIRLPGLAMHLYHQKTLQKIGHLVGEVIKFDDNTELSTRGKFARIAVRISLVQPLVSQVEINGRVQKIEYEGLPVICFKCGRYGHHSETCSRNTNDGNPTGDYTNSQDQQRAETTEPQEDRREEANNLEPFGPWMIASKRGRRPNAGKENGDVLNRYRMPPATNSNSNPSTITFKANLSKSATRRQQRKKATLIIQNRPEASTSNNPFPNTAFIQDPSNSHINEVHYNSHANPSFIFRPFTHATSDNHTTKSIPITLDPTKHTAVCCSPQSNTPPGQNSDTIVWPAAGHHDRPPPHSSHPNDPSDDMSGFTTENTENDILEHALIETDVVENGMSEDEESIVQETPEEYPEQPHG</sequence>